<organism evidence="8 9">
    <name type="scientific">Knoellia koreensis</name>
    <dbReference type="NCBI Taxonomy" id="2730921"/>
    <lineage>
        <taxon>Bacteria</taxon>
        <taxon>Bacillati</taxon>
        <taxon>Actinomycetota</taxon>
        <taxon>Actinomycetes</taxon>
        <taxon>Micrococcales</taxon>
        <taxon>Intrasporangiaceae</taxon>
        <taxon>Knoellia</taxon>
    </lineage>
</organism>
<dbReference type="PANTHER" id="PTHR43133:SF50">
    <property type="entry name" value="ECF RNA POLYMERASE SIGMA FACTOR SIGM"/>
    <property type="match status" value="1"/>
</dbReference>
<evidence type="ECO:0000256" key="4">
    <source>
        <dbReference type="ARBA" id="ARBA00023125"/>
    </source>
</evidence>
<dbReference type="Proteomes" id="UP000588586">
    <property type="component" value="Unassembled WGS sequence"/>
</dbReference>
<evidence type="ECO:0000313" key="9">
    <source>
        <dbReference type="Proteomes" id="UP000588586"/>
    </source>
</evidence>
<keyword evidence="9" id="KW-1185">Reference proteome</keyword>
<dbReference type="InterPro" id="IPR007627">
    <property type="entry name" value="RNA_pol_sigma70_r2"/>
</dbReference>
<dbReference type="SUPFAM" id="SSF88659">
    <property type="entry name" value="Sigma3 and sigma4 domains of RNA polymerase sigma factors"/>
    <property type="match status" value="1"/>
</dbReference>
<comment type="similarity">
    <text evidence="1">Belongs to the sigma-70 factor family. ECF subfamily.</text>
</comment>
<accession>A0A849HG38</accession>
<dbReference type="InterPro" id="IPR036388">
    <property type="entry name" value="WH-like_DNA-bd_sf"/>
</dbReference>
<keyword evidence="4" id="KW-0238">DNA-binding</keyword>
<dbReference type="PANTHER" id="PTHR43133">
    <property type="entry name" value="RNA POLYMERASE ECF-TYPE SIGMA FACTO"/>
    <property type="match status" value="1"/>
</dbReference>
<evidence type="ECO:0000256" key="1">
    <source>
        <dbReference type="ARBA" id="ARBA00010641"/>
    </source>
</evidence>
<keyword evidence="5" id="KW-0804">Transcription</keyword>
<dbReference type="Pfam" id="PF08281">
    <property type="entry name" value="Sigma70_r4_2"/>
    <property type="match status" value="1"/>
</dbReference>
<dbReference type="InterPro" id="IPR014325">
    <property type="entry name" value="RNA_pol_sigma-E_actinobac"/>
</dbReference>
<dbReference type="EMBL" id="JABEPQ010000002">
    <property type="protein sequence ID" value="NNM46905.1"/>
    <property type="molecule type" value="Genomic_DNA"/>
</dbReference>
<dbReference type="InterPro" id="IPR013325">
    <property type="entry name" value="RNA_pol_sigma_r2"/>
</dbReference>
<dbReference type="InterPro" id="IPR014284">
    <property type="entry name" value="RNA_pol_sigma-70_dom"/>
</dbReference>
<dbReference type="Gene3D" id="1.10.1740.10">
    <property type="match status" value="1"/>
</dbReference>
<dbReference type="CDD" id="cd06171">
    <property type="entry name" value="Sigma70_r4"/>
    <property type="match status" value="1"/>
</dbReference>
<dbReference type="AlphaFoldDB" id="A0A849HG38"/>
<dbReference type="GO" id="GO:0003677">
    <property type="term" value="F:DNA binding"/>
    <property type="evidence" value="ECO:0007669"/>
    <property type="project" value="UniProtKB-KW"/>
</dbReference>
<dbReference type="Pfam" id="PF04542">
    <property type="entry name" value="Sigma70_r2"/>
    <property type="match status" value="1"/>
</dbReference>
<dbReference type="GO" id="GO:0006352">
    <property type="term" value="P:DNA-templated transcription initiation"/>
    <property type="evidence" value="ECO:0007669"/>
    <property type="project" value="InterPro"/>
</dbReference>
<evidence type="ECO:0000256" key="3">
    <source>
        <dbReference type="ARBA" id="ARBA00023082"/>
    </source>
</evidence>
<evidence type="ECO:0000256" key="2">
    <source>
        <dbReference type="ARBA" id="ARBA00023015"/>
    </source>
</evidence>
<dbReference type="InterPro" id="IPR039425">
    <property type="entry name" value="RNA_pol_sigma-70-like"/>
</dbReference>
<dbReference type="NCBIfam" id="TIGR02983">
    <property type="entry name" value="SigE-fam_strep"/>
    <property type="match status" value="1"/>
</dbReference>
<dbReference type="InterPro" id="IPR013324">
    <property type="entry name" value="RNA_pol_sigma_r3/r4-like"/>
</dbReference>
<feature type="domain" description="RNA polymerase sigma factor 70 region 4 type 2" evidence="7">
    <location>
        <begin position="118"/>
        <end position="170"/>
    </location>
</feature>
<name>A0A849HG38_9MICO</name>
<dbReference type="SUPFAM" id="SSF88946">
    <property type="entry name" value="Sigma2 domain of RNA polymerase sigma factors"/>
    <property type="match status" value="1"/>
</dbReference>
<sequence length="193" mass="21188">MSTVVVGGRSTVEAEVGSAEEDFARFVRTRWDQLVRTAYLLTGDRGRAEDLVQTTLVKVHRRWRHISGESPYAYTRAALANESASWWRRRRVAESLGEVPVGADRAPGDAYAAVDARDELARAVVQLPPRMRAVIVLRYFEDLSEADTAAALGVSTGSVKSQASRGLERLRVVLEAQSGSQTTESDRGERSPA</sequence>
<evidence type="ECO:0000313" key="8">
    <source>
        <dbReference type="EMBL" id="NNM46905.1"/>
    </source>
</evidence>
<dbReference type="InterPro" id="IPR013249">
    <property type="entry name" value="RNA_pol_sigma70_r4_t2"/>
</dbReference>
<dbReference type="GO" id="GO:0016987">
    <property type="term" value="F:sigma factor activity"/>
    <property type="evidence" value="ECO:0007669"/>
    <property type="project" value="UniProtKB-KW"/>
</dbReference>
<dbReference type="RefSeq" id="WP_171243942.1">
    <property type="nucleotide sequence ID" value="NZ_JABEPQ010000002.1"/>
</dbReference>
<reference evidence="8 9" key="1">
    <citation type="submission" date="2020-04" db="EMBL/GenBank/DDBJ databases">
        <title>Knoellia sp. isolate from air conditioner.</title>
        <authorList>
            <person name="Chea S."/>
            <person name="Kim D.-U."/>
        </authorList>
    </citation>
    <scope>NUCLEOTIDE SEQUENCE [LARGE SCALE GENOMIC DNA]</scope>
    <source>
        <strain evidence="8 9">DB2414S</strain>
    </source>
</reference>
<protein>
    <submittedName>
        <fullName evidence="8">SigE family RNA polymerase sigma factor</fullName>
    </submittedName>
</protein>
<comment type="caution">
    <text evidence="8">The sequence shown here is derived from an EMBL/GenBank/DDBJ whole genome shotgun (WGS) entry which is preliminary data.</text>
</comment>
<evidence type="ECO:0000259" key="6">
    <source>
        <dbReference type="Pfam" id="PF04542"/>
    </source>
</evidence>
<keyword evidence="2" id="KW-0805">Transcription regulation</keyword>
<gene>
    <name evidence="8" type="ORF">HJG52_12920</name>
</gene>
<keyword evidence="3" id="KW-0731">Sigma factor</keyword>
<evidence type="ECO:0000259" key="7">
    <source>
        <dbReference type="Pfam" id="PF08281"/>
    </source>
</evidence>
<proteinExistence type="inferred from homology"/>
<dbReference type="Gene3D" id="1.10.10.10">
    <property type="entry name" value="Winged helix-like DNA-binding domain superfamily/Winged helix DNA-binding domain"/>
    <property type="match status" value="1"/>
</dbReference>
<feature type="domain" description="RNA polymerase sigma-70 region 2" evidence="6">
    <location>
        <begin position="32"/>
        <end position="91"/>
    </location>
</feature>
<evidence type="ECO:0000256" key="5">
    <source>
        <dbReference type="ARBA" id="ARBA00023163"/>
    </source>
</evidence>
<dbReference type="NCBIfam" id="TIGR02937">
    <property type="entry name" value="sigma70-ECF"/>
    <property type="match status" value="1"/>
</dbReference>